<dbReference type="EMBL" id="CP058952">
    <property type="protein sequence ID" value="QLI81546.1"/>
    <property type="molecule type" value="Genomic_DNA"/>
</dbReference>
<feature type="transmembrane region" description="Helical" evidence="1">
    <location>
        <begin position="12"/>
        <end position="30"/>
    </location>
</feature>
<keyword evidence="1" id="KW-0472">Membrane</keyword>
<organism evidence="2 3">
    <name type="scientific">Chitinibacter fontanus</name>
    <dbReference type="NCBI Taxonomy" id="1737446"/>
    <lineage>
        <taxon>Bacteria</taxon>
        <taxon>Pseudomonadati</taxon>
        <taxon>Pseudomonadota</taxon>
        <taxon>Betaproteobacteria</taxon>
        <taxon>Neisseriales</taxon>
        <taxon>Chitinibacteraceae</taxon>
        <taxon>Chitinibacter</taxon>
    </lineage>
</organism>
<dbReference type="KEGG" id="cfon:HZU75_08395"/>
<evidence type="ECO:0000256" key="1">
    <source>
        <dbReference type="SAM" id="Phobius"/>
    </source>
</evidence>
<name>A0A7D5ZD95_9NEIS</name>
<evidence type="ECO:0000313" key="2">
    <source>
        <dbReference type="EMBL" id="QLI81546.1"/>
    </source>
</evidence>
<feature type="transmembrane region" description="Helical" evidence="1">
    <location>
        <begin position="118"/>
        <end position="138"/>
    </location>
</feature>
<reference evidence="2 3" key="1">
    <citation type="journal article" date="2016" name="Int. J. Syst. Evol. Microbiol.">
        <title>Chitinibacter fontanus sp. nov., isolated from a spring.</title>
        <authorList>
            <person name="Sheu S.Y."/>
            <person name="Li Y.S."/>
            <person name="Young C.C."/>
            <person name="Chen W.M."/>
        </authorList>
    </citation>
    <scope>NUCLEOTIDE SEQUENCE [LARGE SCALE GENOMIC DNA]</scope>
    <source>
        <strain evidence="2 3">STM-7</strain>
    </source>
</reference>
<feature type="transmembrane region" description="Helical" evidence="1">
    <location>
        <begin position="36"/>
        <end position="57"/>
    </location>
</feature>
<dbReference type="AlphaFoldDB" id="A0A7D5ZD95"/>
<accession>A0A7D5ZD95</accession>
<gene>
    <name evidence="2" type="ORF">HZU75_08395</name>
</gene>
<dbReference type="RefSeq" id="WP_180308671.1">
    <property type="nucleotide sequence ID" value="NZ_CP058952.1"/>
</dbReference>
<protein>
    <submittedName>
        <fullName evidence="2">Uncharacterized protein</fullName>
    </submittedName>
</protein>
<sequence>MAFILSKQEKFRIKLISILLLLIGLALIFFTEAYPVILAVTLFLPAVISFFYVKHLLTHKAELFNFHRSCIDYYSSLMKLGLYLLTAVYFVLDVYFSAENINPDPIISAEVSQWINKFLLIYLASTYLGMDAAAKYFIRRHEAAKLSTQ</sequence>
<keyword evidence="1" id="KW-1133">Transmembrane helix</keyword>
<evidence type="ECO:0000313" key="3">
    <source>
        <dbReference type="Proteomes" id="UP000510822"/>
    </source>
</evidence>
<dbReference type="Proteomes" id="UP000510822">
    <property type="component" value="Chromosome"/>
</dbReference>
<proteinExistence type="predicted"/>
<keyword evidence="1" id="KW-0812">Transmembrane</keyword>
<feature type="transmembrane region" description="Helical" evidence="1">
    <location>
        <begin position="77"/>
        <end position="98"/>
    </location>
</feature>
<keyword evidence="3" id="KW-1185">Reference proteome</keyword>